<evidence type="ECO:0000256" key="1">
    <source>
        <dbReference type="SAM" id="MobiDB-lite"/>
    </source>
</evidence>
<organism evidence="2 3">
    <name type="scientific">Caenorhabditis japonica</name>
    <dbReference type="NCBI Taxonomy" id="281687"/>
    <lineage>
        <taxon>Eukaryota</taxon>
        <taxon>Metazoa</taxon>
        <taxon>Ecdysozoa</taxon>
        <taxon>Nematoda</taxon>
        <taxon>Chromadorea</taxon>
        <taxon>Rhabditida</taxon>
        <taxon>Rhabditina</taxon>
        <taxon>Rhabditomorpha</taxon>
        <taxon>Rhabditoidea</taxon>
        <taxon>Rhabditidae</taxon>
        <taxon>Peloderinae</taxon>
        <taxon>Caenorhabditis</taxon>
    </lineage>
</organism>
<proteinExistence type="predicted"/>
<accession>A0A8R1ILQ7</accession>
<evidence type="ECO:0000313" key="3">
    <source>
        <dbReference type="Proteomes" id="UP000005237"/>
    </source>
</evidence>
<keyword evidence="3" id="KW-1185">Reference proteome</keyword>
<dbReference type="AlphaFoldDB" id="A0A8R1ILQ7"/>
<feature type="compositionally biased region" description="Polar residues" evidence="1">
    <location>
        <begin position="98"/>
        <end position="121"/>
    </location>
</feature>
<feature type="region of interest" description="Disordered" evidence="1">
    <location>
        <begin position="216"/>
        <end position="293"/>
    </location>
</feature>
<evidence type="ECO:0000313" key="2">
    <source>
        <dbReference type="EnsemblMetazoa" id="CJA39035a.1"/>
    </source>
</evidence>
<feature type="region of interest" description="Disordered" evidence="1">
    <location>
        <begin position="81"/>
        <end position="121"/>
    </location>
</feature>
<sequence length="293" mass="32371">NDQLAFSPQNYSAEEISFAKNQGGNQGNHKDRNNAGGRFVKKSAAALIAKKQGQQIEDPNSATEIIDPRIAEEIKNLKDREEELQRSRSELALVTNPPLASSHQMSPKKTSPGNNSRMRSAQSFDHLNGSLGVRSPIERSHSSHNVYHMKNGGNSSPYHHGNGNCNGIIANANYGSMPRPQNRKEANYHPQMRDHQINDGGYRQSRNADFFRQTPTASEATNAGWQKSSTPPFDAKSSGSSPVHSGLQLPAAGFSISSYQQRSGDKYQNPKHMYGAKHQQHQQQHDAHRKIGL</sequence>
<dbReference type="Proteomes" id="UP000005237">
    <property type="component" value="Unassembled WGS sequence"/>
</dbReference>
<reference evidence="2" key="2">
    <citation type="submission" date="2022-06" db="UniProtKB">
        <authorList>
            <consortium name="EnsemblMetazoa"/>
        </authorList>
    </citation>
    <scope>IDENTIFICATION</scope>
    <source>
        <strain evidence="2">DF5081</strain>
    </source>
</reference>
<dbReference type="EnsemblMetazoa" id="CJA39035a.1">
    <property type="protein sequence ID" value="CJA39035a.1"/>
    <property type="gene ID" value="WBGene00214882"/>
</dbReference>
<name>A0A8R1ILQ7_CAEJA</name>
<reference evidence="3" key="1">
    <citation type="submission" date="2010-08" db="EMBL/GenBank/DDBJ databases">
        <authorList>
            <consortium name="Caenorhabditis japonica Sequencing Consortium"/>
            <person name="Wilson R.K."/>
        </authorList>
    </citation>
    <scope>NUCLEOTIDE SEQUENCE [LARGE SCALE GENOMIC DNA]</scope>
    <source>
        <strain evidence="3">DF5081</strain>
    </source>
</reference>
<feature type="compositionally biased region" description="Polar residues" evidence="1">
    <location>
        <begin position="216"/>
        <end position="243"/>
    </location>
</feature>
<protein>
    <submittedName>
        <fullName evidence="2">Uncharacterized protein</fullName>
    </submittedName>
</protein>